<evidence type="ECO:0000256" key="3">
    <source>
        <dbReference type="ARBA" id="ARBA00022837"/>
    </source>
</evidence>
<dbReference type="PROSITE" id="PS50222">
    <property type="entry name" value="EF_HAND_2"/>
    <property type="match status" value="2"/>
</dbReference>
<dbReference type="GO" id="GO:0005509">
    <property type="term" value="F:calcium ion binding"/>
    <property type="evidence" value="ECO:0007669"/>
    <property type="project" value="InterPro"/>
</dbReference>
<feature type="transmembrane region" description="Helical" evidence="9">
    <location>
        <begin position="450"/>
        <end position="473"/>
    </location>
</feature>
<reference evidence="12 13" key="1">
    <citation type="submission" date="2018-08" db="EMBL/GenBank/DDBJ databases">
        <title>Aphanomyces genome sequencing and annotation.</title>
        <authorList>
            <person name="Minardi D."/>
            <person name="Oidtmann B."/>
            <person name="Van Der Giezen M."/>
            <person name="Studholme D.J."/>
        </authorList>
    </citation>
    <scope>NUCLEOTIDE SEQUENCE [LARGE SCALE GENOMIC DNA]</scope>
    <source>
        <strain evidence="12 13">D2</strain>
    </source>
</reference>
<dbReference type="AlphaFoldDB" id="A0A397DBI1"/>
<keyword evidence="6 9" id="KW-0472">Membrane</keyword>
<name>A0A397DBI1_APHAT</name>
<evidence type="ECO:0000256" key="8">
    <source>
        <dbReference type="SAM" id="MobiDB-lite"/>
    </source>
</evidence>
<dbReference type="SUPFAM" id="SSF47473">
    <property type="entry name" value="EF-hand"/>
    <property type="match status" value="1"/>
</dbReference>
<dbReference type="VEuPathDB" id="FungiDB:H257_17041"/>
<feature type="region of interest" description="Disordered" evidence="8">
    <location>
        <begin position="399"/>
        <end position="422"/>
    </location>
</feature>
<dbReference type="Pfam" id="PF05199">
    <property type="entry name" value="GMC_oxred_C"/>
    <property type="match status" value="1"/>
</dbReference>
<evidence type="ECO:0000313" key="12">
    <source>
        <dbReference type="EMBL" id="RHY59569.1"/>
    </source>
</evidence>
<dbReference type="PANTHER" id="PTHR23508">
    <property type="entry name" value="CARBOXYLIC ACID TRANSPORTER PROTEIN HOMOLOG"/>
    <property type="match status" value="1"/>
</dbReference>
<evidence type="ECO:0000256" key="1">
    <source>
        <dbReference type="ARBA" id="ARBA00004141"/>
    </source>
</evidence>
<dbReference type="Gene3D" id="1.20.1250.20">
    <property type="entry name" value="MFS general substrate transporter like domains"/>
    <property type="match status" value="1"/>
</dbReference>
<evidence type="ECO:0000313" key="13">
    <source>
        <dbReference type="Proteomes" id="UP000266643"/>
    </source>
</evidence>
<dbReference type="SUPFAM" id="SSF103473">
    <property type="entry name" value="MFS general substrate transporter"/>
    <property type="match status" value="1"/>
</dbReference>
<dbReference type="InterPro" id="IPR005828">
    <property type="entry name" value="MFS_sugar_transport-like"/>
</dbReference>
<comment type="subcellular location">
    <subcellularLocation>
        <location evidence="1">Membrane</location>
        <topology evidence="1">Multi-pass membrane protein</topology>
    </subcellularLocation>
</comment>
<dbReference type="GO" id="GO:0046943">
    <property type="term" value="F:carboxylic acid transmembrane transporter activity"/>
    <property type="evidence" value="ECO:0007669"/>
    <property type="project" value="TreeGrafter"/>
</dbReference>
<dbReference type="PROSITE" id="PS50850">
    <property type="entry name" value="MFS"/>
    <property type="match status" value="1"/>
</dbReference>
<dbReference type="VEuPathDB" id="FungiDB:H257_17042"/>
<evidence type="ECO:0000256" key="9">
    <source>
        <dbReference type="SAM" id="Phobius"/>
    </source>
</evidence>
<keyword evidence="5 9" id="KW-1133">Transmembrane helix</keyword>
<feature type="transmembrane region" description="Helical" evidence="9">
    <location>
        <begin position="233"/>
        <end position="253"/>
    </location>
</feature>
<dbReference type="InterPro" id="IPR036188">
    <property type="entry name" value="FAD/NAD-bd_sf"/>
</dbReference>
<dbReference type="InterPro" id="IPR007867">
    <property type="entry name" value="GMC_OxRtase_C"/>
</dbReference>
<dbReference type="InterPro" id="IPR020846">
    <property type="entry name" value="MFS_dom"/>
</dbReference>
<dbReference type="InterPro" id="IPR002048">
    <property type="entry name" value="EF_hand_dom"/>
</dbReference>
<feature type="transmembrane region" description="Helical" evidence="9">
    <location>
        <begin position="602"/>
        <end position="622"/>
    </location>
</feature>
<feature type="coiled-coil region" evidence="7">
    <location>
        <begin position="827"/>
        <end position="854"/>
    </location>
</feature>
<feature type="region of interest" description="Disordered" evidence="8">
    <location>
        <begin position="876"/>
        <end position="907"/>
    </location>
</feature>
<feature type="transmembrane region" description="Helical" evidence="9">
    <location>
        <begin position="327"/>
        <end position="347"/>
    </location>
</feature>
<dbReference type="InterPro" id="IPR036259">
    <property type="entry name" value="MFS_trans_sf"/>
</dbReference>
<evidence type="ECO:0000256" key="6">
    <source>
        <dbReference type="ARBA" id="ARBA00023136"/>
    </source>
</evidence>
<protein>
    <submittedName>
        <fullName evidence="12">Uncharacterized protein</fullName>
    </submittedName>
</protein>
<feature type="transmembrane region" description="Helical" evidence="9">
    <location>
        <begin position="485"/>
        <end position="503"/>
    </location>
</feature>
<feature type="transmembrane region" description="Helical" evidence="9">
    <location>
        <begin position="288"/>
        <end position="306"/>
    </location>
</feature>
<feature type="domain" description="EF-hand" evidence="10">
    <location>
        <begin position="681"/>
        <end position="716"/>
    </location>
</feature>
<feature type="transmembrane region" description="Helical" evidence="9">
    <location>
        <begin position="510"/>
        <end position="529"/>
    </location>
</feature>
<feature type="transmembrane region" description="Helical" evidence="9">
    <location>
        <begin position="367"/>
        <end position="386"/>
    </location>
</feature>
<dbReference type="Pfam" id="PF13499">
    <property type="entry name" value="EF-hand_7"/>
    <property type="match status" value="1"/>
</dbReference>
<dbReference type="Pfam" id="PF05834">
    <property type="entry name" value="Lycopene_cycl"/>
    <property type="match status" value="1"/>
</dbReference>
<dbReference type="PROSITE" id="PS00018">
    <property type="entry name" value="EF_HAND_1"/>
    <property type="match status" value="2"/>
</dbReference>
<dbReference type="PANTHER" id="PTHR23508:SF10">
    <property type="entry name" value="CARBOXYLIC ACID TRANSPORTER PROTEIN HOMOLOG"/>
    <property type="match status" value="1"/>
</dbReference>
<keyword evidence="2 9" id="KW-0812">Transmembrane</keyword>
<dbReference type="CDD" id="cd17364">
    <property type="entry name" value="MFS_PhT"/>
    <property type="match status" value="1"/>
</dbReference>
<keyword evidence="4" id="KW-0809">Transit peptide</keyword>
<feature type="transmembrane region" description="Helical" evidence="9">
    <location>
        <begin position="260"/>
        <end position="282"/>
    </location>
</feature>
<gene>
    <name evidence="12" type="ORF">DYB30_000987</name>
</gene>
<dbReference type="Gene3D" id="3.50.50.60">
    <property type="entry name" value="FAD/NAD(P)-binding domain"/>
    <property type="match status" value="2"/>
</dbReference>
<dbReference type="InterPro" id="IPR018247">
    <property type="entry name" value="EF_Hand_1_Ca_BS"/>
</dbReference>
<dbReference type="SUPFAM" id="SSF51905">
    <property type="entry name" value="FAD/NAD(P)-binding domain"/>
    <property type="match status" value="1"/>
</dbReference>
<feature type="transmembrane region" description="Helical" evidence="9">
    <location>
        <begin position="541"/>
        <end position="561"/>
    </location>
</feature>
<evidence type="ECO:0000256" key="5">
    <source>
        <dbReference type="ARBA" id="ARBA00022989"/>
    </source>
</evidence>
<keyword evidence="7" id="KW-0175">Coiled coil</keyword>
<evidence type="ECO:0000259" key="10">
    <source>
        <dbReference type="PROSITE" id="PS50222"/>
    </source>
</evidence>
<sequence>MTVKEHYDVIVVGGGPAGSVVASQLLAKSPSLSVLLIEAGDATQSALGGTFTHWTPFDVPFYWSHVAHLEAFHWNVSNTFIAKALGGCGIHNAMLYARPKLLETASAAFVAGCAQEVVGAEVMPGEGKATDEELLEWVYTSVYRNSHWVGSAKMGTTADNGVVNQRLQVLNVSRFSILVATPNFGLMRVDTKFLVRGLGFFNDAYDLFVMNVVNVVLEEEFGKDVYTPAMKGSVSAAALIGAVFGQIIFGYLADVLGRRVNMIITCAILILGGVICACASGGSPTGTLWVLVVARGILGVGIGGEYPLAAAASAEDASSVEERNRRVALTFSLQGLGSLTAAIMGNLYVAGYAPGPRGSASKDDLDFIWRSLFGIGIIPAAFVFFFRYRAEETATFQQAQQQQQQHHGLAKTNSTTTPTKATSQISNNIPVRFVLQVYGRWILGTAGTWFLFDIVFYAQNLFSASILSVVGISEPTLTNVTTQNVVVACVALPGYYVAVYFINRLGRRKMQLQGFTCMMLLFMILSSVWSDLQHDTTGFVLLYGLALFFSNFGPNTSTFVLPTEMFPTAIRARCHGFSAAMGKLGAAIGSYGFARSSGQDNLGATFGAFAVFCFISIPLTWYCTFDNPSPLSDGDAEFDRRLRIFRGTALQDEDFNDIDDDDLADEEVDVDIAARMKEDRAKMVLMRRWFEFLDTDGSGEIGLNELEDPLVSVGLAKCRLDVRQLIQTVDDSDNGEVNFDEFLSMMRGQTNVAMKQPRPPLSAPKSVVGTTKHFFSVDLQEGKLGDLTLPFPILITAYRRRMLLNAHMAPLECDRSQGRSVLTALEVTRREAAIQDEEDEIQRAKQRQRRTSMSYRAGNALRREDVEKLSTIGSKTASDALRDGENAPVVGQVGNPRQRLRLPDLYD</sequence>
<dbReference type="Proteomes" id="UP000266643">
    <property type="component" value="Unassembled WGS sequence"/>
</dbReference>
<dbReference type="Pfam" id="PF00083">
    <property type="entry name" value="Sugar_tr"/>
    <property type="match status" value="1"/>
</dbReference>
<organism evidence="12 13">
    <name type="scientific">Aphanomyces astaci</name>
    <name type="common">Crayfish plague agent</name>
    <dbReference type="NCBI Taxonomy" id="112090"/>
    <lineage>
        <taxon>Eukaryota</taxon>
        <taxon>Sar</taxon>
        <taxon>Stramenopiles</taxon>
        <taxon>Oomycota</taxon>
        <taxon>Saprolegniomycetes</taxon>
        <taxon>Saprolegniales</taxon>
        <taxon>Verrucalvaceae</taxon>
        <taxon>Aphanomyces</taxon>
    </lineage>
</organism>
<evidence type="ECO:0000256" key="4">
    <source>
        <dbReference type="ARBA" id="ARBA00022946"/>
    </source>
</evidence>
<dbReference type="InterPro" id="IPR011992">
    <property type="entry name" value="EF-hand-dom_pair"/>
</dbReference>
<comment type="caution">
    <text evidence="12">The sequence shown here is derived from an EMBL/GenBank/DDBJ whole genome shotgun (WGS) entry which is preliminary data.</text>
</comment>
<evidence type="ECO:0000256" key="7">
    <source>
        <dbReference type="SAM" id="Coils"/>
    </source>
</evidence>
<accession>A0A397DBI1</accession>
<dbReference type="GO" id="GO:0005886">
    <property type="term" value="C:plasma membrane"/>
    <property type="evidence" value="ECO:0007669"/>
    <property type="project" value="TreeGrafter"/>
</dbReference>
<dbReference type="CDD" id="cd00051">
    <property type="entry name" value="EFh"/>
    <property type="match status" value="1"/>
</dbReference>
<feature type="domain" description="EF-hand" evidence="10">
    <location>
        <begin position="717"/>
        <end position="752"/>
    </location>
</feature>
<dbReference type="EMBL" id="QUTD01005783">
    <property type="protein sequence ID" value="RHY59569.1"/>
    <property type="molecule type" value="Genomic_DNA"/>
</dbReference>
<dbReference type="SMART" id="SM00054">
    <property type="entry name" value="EFh"/>
    <property type="match status" value="2"/>
</dbReference>
<evidence type="ECO:0000259" key="11">
    <source>
        <dbReference type="PROSITE" id="PS50850"/>
    </source>
</evidence>
<dbReference type="Gene3D" id="1.10.238.10">
    <property type="entry name" value="EF-hand"/>
    <property type="match status" value="1"/>
</dbReference>
<feature type="domain" description="Major facilitator superfamily (MFS) profile" evidence="11">
    <location>
        <begin position="192"/>
        <end position="628"/>
    </location>
</feature>
<dbReference type="GO" id="GO:0016614">
    <property type="term" value="F:oxidoreductase activity, acting on CH-OH group of donors"/>
    <property type="evidence" value="ECO:0007669"/>
    <property type="project" value="InterPro"/>
</dbReference>
<evidence type="ECO:0000256" key="2">
    <source>
        <dbReference type="ARBA" id="ARBA00022692"/>
    </source>
</evidence>
<proteinExistence type="predicted"/>
<keyword evidence="3" id="KW-0106">Calcium</keyword>